<accession>A0A951PRC5</accession>
<comment type="similarity">
    <text evidence="1">Belongs to the ParB family.</text>
</comment>
<dbReference type="SUPFAM" id="SSF109709">
    <property type="entry name" value="KorB DNA-binding domain-like"/>
    <property type="match status" value="1"/>
</dbReference>
<reference evidence="4" key="2">
    <citation type="journal article" date="2022" name="Microbiol. Resour. Announc.">
        <title>Metagenome Sequencing to Explore Phylogenomics of Terrestrial Cyanobacteria.</title>
        <authorList>
            <person name="Ward R.D."/>
            <person name="Stajich J.E."/>
            <person name="Johansen J.R."/>
            <person name="Huntemann M."/>
            <person name="Clum A."/>
            <person name="Foster B."/>
            <person name="Foster B."/>
            <person name="Roux S."/>
            <person name="Palaniappan K."/>
            <person name="Varghese N."/>
            <person name="Mukherjee S."/>
            <person name="Reddy T.B.K."/>
            <person name="Daum C."/>
            <person name="Copeland A."/>
            <person name="Chen I.A."/>
            <person name="Ivanova N.N."/>
            <person name="Kyrpides N.C."/>
            <person name="Shapiro N."/>
            <person name="Eloe-Fadrosh E.A."/>
            <person name="Pietrasiak N."/>
        </authorList>
    </citation>
    <scope>NUCLEOTIDE SEQUENCE</scope>
    <source>
        <strain evidence="4">CPER-KK1</strain>
    </source>
</reference>
<gene>
    <name evidence="4" type="ORF">KME25_29915</name>
</gene>
<sequence>MPRKSDRPYKGKANLDVLFGEEESKTAPQTVPIDSITLPASQPRRYFDPAKMEQLIASVKAHGVLENLLIRPLPDKDSSYELIAGERRYRAALSAGLKEVPVTIRSLSDEQALQISLVENLLREDLNPVEETEGILQLLALRLNVAREEVTSLLHRMRDEQREKVPHNVMGNEQGQTIQAVFEELGSITWESFVSNRLPLLNLPDDILEALQTGKIAYTKATALARVKDDEARQSLLEEAIEQDLSLSQIRERLKTLQPKTEISSPSSQFDATTRRLRAAKLWENPKKWKRVQTLLQKLEALIEEE</sequence>
<feature type="domain" description="ParB-like N-terminal" evidence="3">
    <location>
        <begin position="29"/>
        <end position="121"/>
    </location>
</feature>
<dbReference type="SUPFAM" id="SSF110849">
    <property type="entry name" value="ParB/Sulfiredoxin"/>
    <property type="match status" value="1"/>
</dbReference>
<dbReference type="FunFam" id="3.90.1530.30:FF:000001">
    <property type="entry name" value="Chromosome partitioning protein ParB"/>
    <property type="match status" value="1"/>
</dbReference>
<evidence type="ECO:0000256" key="1">
    <source>
        <dbReference type="ARBA" id="ARBA00006295"/>
    </source>
</evidence>
<dbReference type="PANTHER" id="PTHR33375:SF7">
    <property type="entry name" value="CHROMOSOME 2-PARTITIONING PROTEIN PARB-RELATED"/>
    <property type="match status" value="1"/>
</dbReference>
<evidence type="ECO:0000313" key="4">
    <source>
        <dbReference type="EMBL" id="MBW4548615.1"/>
    </source>
</evidence>
<dbReference type="Pfam" id="PF17762">
    <property type="entry name" value="HTH_ParB"/>
    <property type="match status" value="1"/>
</dbReference>
<evidence type="ECO:0000256" key="2">
    <source>
        <dbReference type="ARBA" id="ARBA00023125"/>
    </source>
</evidence>
<dbReference type="GO" id="GO:0005694">
    <property type="term" value="C:chromosome"/>
    <property type="evidence" value="ECO:0007669"/>
    <property type="project" value="TreeGrafter"/>
</dbReference>
<dbReference type="GO" id="GO:0003677">
    <property type="term" value="F:DNA binding"/>
    <property type="evidence" value="ECO:0007669"/>
    <property type="project" value="UniProtKB-KW"/>
</dbReference>
<comment type="caution">
    <text evidence="4">The sequence shown here is derived from an EMBL/GenBank/DDBJ whole genome shotgun (WGS) entry which is preliminary data.</text>
</comment>
<dbReference type="EMBL" id="JAHHIF010000066">
    <property type="protein sequence ID" value="MBW4548615.1"/>
    <property type="molecule type" value="Genomic_DNA"/>
</dbReference>
<dbReference type="InterPro" id="IPR004437">
    <property type="entry name" value="ParB/RepB/Spo0J"/>
</dbReference>
<dbReference type="Proteomes" id="UP000753908">
    <property type="component" value="Unassembled WGS sequence"/>
</dbReference>
<dbReference type="NCBIfam" id="TIGR00180">
    <property type="entry name" value="parB_part"/>
    <property type="match status" value="1"/>
</dbReference>
<protein>
    <submittedName>
        <fullName evidence="4">ParB/RepB/Spo0J family partition protein</fullName>
    </submittedName>
</protein>
<dbReference type="AlphaFoldDB" id="A0A951PRC5"/>
<name>A0A951PRC5_9CYAN</name>
<dbReference type="InterPro" id="IPR041468">
    <property type="entry name" value="HTH_ParB/Spo0J"/>
</dbReference>
<dbReference type="InterPro" id="IPR050336">
    <property type="entry name" value="Chromosome_partition/occlusion"/>
</dbReference>
<organism evidence="4 5">
    <name type="scientific">Symplocastrum torsivum CPER-KK1</name>
    <dbReference type="NCBI Taxonomy" id="450513"/>
    <lineage>
        <taxon>Bacteria</taxon>
        <taxon>Bacillati</taxon>
        <taxon>Cyanobacteriota</taxon>
        <taxon>Cyanophyceae</taxon>
        <taxon>Oscillatoriophycideae</taxon>
        <taxon>Oscillatoriales</taxon>
        <taxon>Microcoleaceae</taxon>
        <taxon>Symplocastrum</taxon>
    </lineage>
</organism>
<proteinExistence type="inferred from homology"/>
<keyword evidence="2" id="KW-0238">DNA-binding</keyword>
<dbReference type="Gene3D" id="3.90.1530.30">
    <property type="match status" value="1"/>
</dbReference>
<dbReference type="InterPro" id="IPR036086">
    <property type="entry name" value="ParB/Sulfiredoxin_sf"/>
</dbReference>
<dbReference type="InterPro" id="IPR003115">
    <property type="entry name" value="ParB_N"/>
</dbReference>
<dbReference type="PANTHER" id="PTHR33375">
    <property type="entry name" value="CHROMOSOME-PARTITIONING PROTEIN PARB-RELATED"/>
    <property type="match status" value="1"/>
</dbReference>
<evidence type="ECO:0000259" key="3">
    <source>
        <dbReference type="SMART" id="SM00470"/>
    </source>
</evidence>
<evidence type="ECO:0000313" key="5">
    <source>
        <dbReference type="Proteomes" id="UP000753908"/>
    </source>
</evidence>
<dbReference type="GO" id="GO:0007059">
    <property type="term" value="P:chromosome segregation"/>
    <property type="evidence" value="ECO:0007669"/>
    <property type="project" value="TreeGrafter"/>
</dbReference>
<dbReference type="Gene3D" id="1.10.10.2830">
    <property type="match status" value="1"/>
</dbReference>
<reference evidence="4" key="1">
    <citation type="submission" date="2021-05" db="EMBL/GenBank/DDBJ databases">
        <authorList>
            <person name="Pietrasiak N."/>
            <person name="Ward R."/>
            <person name="Stajich J.E."/>
            <person name="Kurbessoian T."/>
        </authorList>
    </citation>
    <scope>NUCLEOTIDE SEQUENCE</scope>
    <source>
        <strain evidence="4">CPER-KK1</strain>
    </source>
</reference>
<dbReference type="SMART" id="SM00470">
    <property type="entry name" value="ParB"/>
    <property type="match status" value="1"/>
</dbReference>
<dbReference type="Pfam" id="PF02195">
    <property type="entry name" value="ParB_N"/>
    <property type="match status" value="1"/>
</dbReference>